<sequence>MANAFTGTAAMTNLVQTTYDRALEFALRAQPMFRMVADKRPVQQAMPGSSVVFELYQDLDNVAPTTPLNELTDPDAVAAGNPTTVSVTLNEYGNAILVSNKLDLFSFTDVTAGLVNQVAWNLVDTVDLLVQNVLAGGTQVIRQNGDPASVAPTYNGGTTDLVGATSTYSSKAARLAVAKLRAQKVHPNKGSYYTTYIHPEVSHDLRAETGNAAWRDPHNYSAAGNIWAGEIGEYEGSVFIETPRCQNELNAGGPPATRVFQTYTTGQQALAEAVAEEFHTVRGPVVDKLTRFQPLGWYGVAGWSLYRPEALIRTETTSSINNA</sequence>
<proteinExistence type="predicted"/>
<reference evidence="1" key="1">
    <citation type="submission" date="2024-05" db="EMBL/GenBank/DDBJ databases">
        <title>Isolation and characterization of the new Streptomyces phages Kamino, Geonosis, Abafar and Scarif infecting a broad range of host species.</title>
        <authorList>
            <person name="Rackow B."/>
            <person name="Rolland C."/>
            <person name="Mohnen I."/>
            <person name="Wittmann J."/>
            <person name="Muesken M."/>
            <person name="Overmann J."/>
            <person name="Frunzke J."/>
        </authorList>
    </citation>
    <scope>NUCLEOTIDE SEQUENCE</scope>
</reference>
<name>A0AAU7GZX5_9CAUD</name>
<dbReference type="EMBL" id="PP750865">
    <property type="protein sequence ID" value="XBM94921.1"/>
    <property type="molecule type" value="Genomic_DNA"/>
</dbReference>
<dbReference type="InterPro" id="IPR025267">
    <property type="entry name" value="ORF017-like"/>
</dbReference>
<protein>
    <submittedName>
        <fullName evidence="1">Major head protein</fullName>
    </submittedName>
</protein>
<dbReference type="Pfam" id="PF13252">
    <property type="entry name" value="Phage_capsid_3"/>
    <property type="match status" value="1"/>
</dbReference>
<evidence type="ECO:0000313" key="1">
    <source>
        <dbReference type="EMBL" id="XBM94921.1"/>
    </source>
</evidence>
<organism evidence="1">
    <name type="scientific">Streptomyces phage Abafar</name>
    <dbReference type="NCBI Taxonomy" id="3158855"/>
    <lineage>
        <taxon>Viruses</taxon>
        <taxon>Duplodnaviria</taxon>
        <taxon>Heunggongvirae</taxon>
        <taxon>Uroviricota</taxon>
        <taxon>Caudoviricetes</taxon>
    </lineage>
</organism>
<dbReference type="NCBIfam" id="TIGR04387">
    <property type="entry name" value="capsid_maj_N4"/>
    <property type="match status" value="1"/>
</dbReference>
<accession>A0AAU7GZX5</accession>
<gene>
    <name evidence="1" type="ORF">Abafar_00028</name>
</gene>